<feature type="domain" description="Cadherin" evidence="9">
    <location>
        <begin position="1116"/>
        <end position="1219"/>
    </location>
</feature>
<reference evidence="11" key="2">
    <citation type="journal article" date="2016" name="Sci. Rep.">
        <title>Dictyocaulus viviparus genome, variome and transcriptome elucidate lungworm biology and support future intervention.</title>
        <authorList>
            <person name="McNulty S.N."/>
            <person name="Strube C."/>
            <person name="Rosa B.A."/>
            <person name="Martin J.C."/>
            <person name="Tyagi R."/>
            <person name="Choi Y.J."/>
            <person name="Wang Q."/>
            <person name="Hallsworth Pepin K."/>
            <person name="Zhang X."/>
            <person name="Ozersky P."/>
            <person name="Wilson R.K."/>
            <person name="Sternberg P.W."/>
            <person name="Gasser R.B."/>
            <person name="Mitreva M."/>
        </authorList>
    </citation>
    <scope>NUCLEOTIDE SEQUENCE [LARGE SCALE GENOMIC DNA]</scope>
    <source>
        <strain evidence="11">HannoverDv2000</strain>
    </source>
</reference>
<sequence>MDCLQDRQENGRLSYRLVSEASSEIVSIDESHGKITVRKSIDFEEIQFFQLAIEDVNDNAPEFLCTTWHAVLPVNSSPATSVITVKAIDRDSRTFGTVFYAILDTVAEFSIDRSNGAIKTTKSLSKGEYTIRVGATDGYGMASKNNATVTIFITENTNIPSSLAISSKILTIDRQHRLRITSTLPTELNYFSELLIANSDTVSISKCIEVRVFHNPPPPLFKRRSVSLTIKRNTPIGEKLIKIDAGVKCNFTIDCRWFRVLPEGTVILSQIIDKSINGLQCTIEANDSKQRKDYSKLLITVLDEEMPLPLEATYNLHMKRNAKVGSILIKLVNSTNYLFTSRLETPIGVFPDSTVYLKKPIDNYAINVISFPVVATHRTCNNSYFTTVRVFIDDVNCWIPRCSRRRSFCVDENVGVGTMIGYLNATDDDVGIGGVIGYRLLNNRDRIRIHIATGEIRSAAVFDAEILQGFEFSYELFDYGSPRRAVICRASITIVDMNDNIPRFERFVYTVKVDVGNSSTDRRLITVKAIDKDRTSTLTYKLLNYFHLFEIDAISGTVSRKGPLRPNSRFNISIAVHDDDRRRMAKTILIVTTNSNKNLPPVFDRMIPFRLPQNVKIGSVIGKVRAISGSYTIQYHSSDSRFDIDTWGNVILVDQPMSSGSFDFVVTASTTFTNSTLLQKVDVTESPNDIEEKIFRIQENSAPIGITQLPAGFDILVTAPSSSAFTISDNELKLVTPLSSDYSPTYYILVGEKRTSTLLTVEIERITKSNTTCEEVVIIIDVIPFTTMVECILTDSRGDEQLRYRMMSSSSTVTSDGKLIISSHEALQDVVTTIYVDVFSEKISTTLPLKLIRGTSLDCGIVFQNEEISMLSVSQPMENRLRIIYAESTLPLRFYITGSSCLQIDENTGTVSIRRKCSRYETTTVVAVTDNGIAMMKLNVEFIDGFFSNRKSTFLFVPQVLSAGQLLERIDIDNVDVVLQISDPYIYNHGKNLYLKKHLDLRDMYLLRSMKDRHVENEHIEFWIRENAPYGSVVGQIPNSMRGVDATNLTSYSIINSDNLSIDKKTGVITTTSSFDHEVQQLYTFTIRTTYSSGHYIDRKALLVIDDENDNVPQYANDSYHIQISEDVFVGFEILQLKWTDQDFNNAFHFAIVEGNELGYFRVDNDGRITVIHPLDREHTMTHYLVVQLSDGIAPYPYHTIDCVVTVDVLDINDNHPIFISPTEYQVEENSPMRKIIGKIKAVDADEGRNSMVSYRIMPESLPKAEFIIDAVNGDIIVSSIIVSK</sequence>
<evidence type="ECO:0000313" key="11">
    <source>
        <dbReference type="Proteomes" id="UP000053766"/>
    </source>
</evidence>
<dbReference type="GO" id="GO:0007156">
    <property type="term" value="P:homophilic cell adhesion via plasma membrane adhesion molecules"/>
    <property type="evidence" value="ECO:0007669"/>
    <property type="project" value="InterPro"/>
</dbReference>
<dbReference type="InterPro" id="IPR002126">
    <property type="entry name" value="Cadherin-like_dom"/>
</dbReference>
<dbReference type="Proteomes" id="UP000053766">
    <property type="component" value="Unassembled WGS sequence"/>
</dbReference>
<evidence type="ECO:0000256" key="7">
    <source>
        <dbReference type="ARBA" id="ARBA00023136"/>
    </source>
</evidence>
<keyword evidence="6" id="KW-1133">Transmembrane helix</keyword>
<dbReference type="GO" id="GO:0005509">
    <property type="term" value="F:calcium ion binding"/>
    <property type="evidence" value="ECO:0007669"/>
    <property type="project" value="UniProtKB-UniRule"/>
</dbReference>
<dbReference type="GO" id="GO:0005886">
    <property type="term" value="C:plasma membrane"/>
    <property type="evidence" value="ECO:0007669"/>
    <property type="project" value="InterPro"/>
</dbReference>
<evidence type="ECO:0000256" key="3">
    <source>
        <dbReference type="ARBA" id="ARBA00022737"/>
    </source>
</evidence>
<evidence type="ECO:0000256" key="1">
    <source>
        <dbReference type="ARBA" id="ARBA00004370"/>
    </source>
</evidence>
<name>A0A0D8X7C0_DICVI</name>
<dbReference type="InterPro" id="IPR015919">
    <property type="entry name" value="Cadherin-like_sf"/>
</dbReference>
<gene>
    <name evidence="10" type="ORF">DICVIV_13617</name>
</gene>
<accession>A0A0D8X7C0</accession>
<feature type="domain" description="Cadherin" evidence="9">
    <location>
        <begin position="1016"/>
        <end position="1115"/>
    </location>
</feature>
<feature type="domain" description="Cadherin" evidence="9">
    <location>
        <begin position="64"/>
        <end position="162"/>
    </location>
</feature>
<comment type="subcellular location">
    <subcellularLocation>
        <location evidence="1">Membrane</location>
    </subcellularLocation>
</comment>
<organism evidence="10 11">
    <name type="scientific">Dictyocaulus viviparus</name>
    <name type="common">Bovine lungworm</name>
    <dbReference type="NCBI Taxonomy" id="29172"/>
    <lineage>
        <taxon>Eukaryota</taxon>
        <taxon>Metazoa</taxon>
        <taxon>Ecdysozoa</taxon>
        <taxon>Nematoda</taxon>
        <taxon>Chromadorea</taxon>
        <taxon>Rhabditida</taxon>
        <taxon>Rhabditina</taxon>
        <taxon>Rhabditomorpha</taxon>
        <taxon>Strongyloidea</taxon>
        <taxon>Metastrongylidae</taxon>
        <taxon>Dictyocaulus</taxon>
    </lineage>
</organism>
<keyword evidence="5" id="KW-0130">Cell adhesion</keyword>
<evidence type="ECO:0000313" key="10">
    <source>
        <dbReference type="EMBL" id="KJH40428.1"/>
    </source>
</evidence>
<reference evidence="10 11" key="1">
    <citation type="submission" date="2013-11" db="EMBL/GenBank/DDBJ databases">
        <title>Draft genome of the bovine lungworm Dictyocaulus viviparus.</title>
        <authorList>
            <person name="Mitreva M."/>
        </authorList>
    </citation>
    <scope>NUCLEOTIDE SEQUENCE [LARGE SCALE GENOMIC DNA]</scope>
    <source>
        <strain evidence="10 11">HannoverDv2000</strain>
    </source>
</reference>
<feature type="domain" description="Cadherin" evidence="9">
    <location>
        <begin position="1219"/>
        <end position="1279"/>
    </location>
</feature>
<evidence type="ECO:0000256" key="4">
    <source>
        <dbReference type="ARBA" id="ARBA00022837"/>
    </source>
</evidence>
<dbReference type="OrthoDB" id="6252479at2759"/>
<dbReference type="SUPFAM" id="SSF49313">
    <property type="entry name" value="Cadherin-like"/>
    <property type="match status" value="9"/>
</dbReference>
<evidence type="ECO:0000256" key="5">
    <source>
        <dbReference type="ARBA" id="ARBA00022889"/>
    </source>
</evidence>
<dbReference type="PANTHER" id="PTHR24025">
    <property type="entry name" value="DESMOGLEIN FAMILY MEMBER"/>
    <property type="match status" value="1"/>
</dbReference>
<dbReference type="EMBL" id="KN717221">
    <property type="protein sequence ID" value="KJH40428.1"/>
    <property type="molecule type" value="Genomic_DNA"/>
</dbReference>
<keyword evidence="11" id="KW-1185">Reference proteome</keyword>
<keyword evidence="4 8" id="KW-0106">Calcium</keyword>
<evidence type="ECO:0000256" key="2">
    <source>
        <dbReference type="ARBA" id="ARBA00022692"/>
    </source>
</evidence>
<dbReference type="SMART" id="SM00112">
    <property type="entry name" value="CA"/>
    <property type="match status" value="6"/>
</dbReference>
<dbReference type="PANTHER" id="PTHR24025:SF31">
    <property type="entry name" value="NEURAL-CADHERIN"/>
    <property type="match status" value="1"/>
</dbReference>
<dbReference type="InterPro" id="IPR020894">
    <property type="entry name" value="Cadherin_CS"/>
</dbReference>
<dbReference type="PRINTS" id="PR00205">
    <property type="entry name" value="CADHERIN"/>
</dbReference>
<dbReference type="GO" id="GO:0005911">
    <property type="term" value="C:cell-cell junction"/>
    <property type="evidence" value="ECO:0007669"/>
    <property type="project" value="TreeGrafter"/>
</dbReference>
<dbReference type="Gene3D" id="2.60.40.60">
    <property type="entry name" value="Cadherins"/>
    <property type="match status" value="7"/>
</dbReference>
<dbReference type="PROSITE" id="PS00232">
    <property type="entry name" value="CADHERIN_1"/>
    <property type="match status" value="3"/>
</dbReference>
<feature type="domain" description="Cadherin" evidence="9">
    <location>
        <begin position="410"/>
        <end position="504"/>
    </location>
</feature>
<dbReference type="PROSITE" id="PS50268">
    <property type="entry name" value="CADHERIN_2"/>
    <property type="match status" value="7"/>
</dbReference>
<keyword evidence="2" id="KW-0812">Transmembrane</keyword>
<keyword evidence="7" id="KW-0472">Membrane</keyword>
<keyword evidence="3" id="KW-0677">Repeat</keyword>
<feature type="domain" description="Cadherin" evidence="9">
    <location>
        <begin position="6"/>
        <end position="61"/>
    </location>
</feature>
<feature type="domain" description="Cadherin" evidence="9">
    <location>
        <begin position="517"/>
        <end position="603"/>
    </location>
</feature>
<dbReference type="CDD" id="cd11304">
    <property type="entry name" value="Cadherin_repeat"/>
    <property type="match status" value="7"/>
</dbReference>
<dbReference type="Pfam" id="PF00028">
    <property type="entry name" value="Cadherin"/>
    <property type="match status" value="3"/>
</dbReference>
<evidence type="ECO:0000259" key="9">
    <source>
        <dbReference type="PROSITE" id="PS50268"/>
    </source>
</evidence>
<protein>
    <submittedName>
        <fullName evidence="10">Cadherin domain protein</fullName>
    </submittedName>
</protein>
<proteinExistence type="predicted"/>
<dbReference type="InterPro" id="IPR050971">
    <property type="entry name" value="Cadherin-domain_protein"/>
</dbReference>
<evidence type="ECO:0000256" key="8">
    <source>
        <dbReference type="PROSITE-ProRule" id="PRU00043"/>
    </source>
</evidence>
<evidence type="ECO:0000256" key="6">
    <source>
        <dbReference type="ARBA" id="ARBA00022989"/>
    </source>
</evidence>
<dbReference type="STRING" id="29172.A0A0D8X7C0"/>